<dbReference type="GO" id="GO:0046417">
    <property type="term" value="P:chorismate metabolic process"/>
    <property type="evidence" value="ECO:0000318"/>
    <property type="project" value="GO_Central"/>
</dbReference>
<dbReference type="KEGG" id="gsu:GSU1828"/>
<dbReference type="AlphaFoldDB" id="Q74C47"/>
<dbReference type="EMBL" id="AE017180">
    <property type="protein sequence ID" value="AAR35205.1"/>
    <property type="molecule type" value="Genomic_DNA"/>
</dbReference>
<evidence type="ECO:0000313" key="6">
    <source>
        <dbReference type="Proteomes" id="UP000000577"/>
    </source>
</evidence>
<name>Q74C47_GEOSL</name>
<sequence length="103" mass="11971">MTIDQIRQEIDRLDSELLRIFNRRAGLALEIGAIKKDKGLPVYDPTREKKIFERMQRENTGPLDDGAIVRLFERVIDESRRLERIMTHRGESDGRKEPSCSSS</sequence>
<dbReference type="SMART" id="SM00830">
    <property type="entry name" value="CM_2"/>
    <property type="match status" value="1"/>
</dbReference>
<dbReference type="STRING" id="243231.GSU1828"/>
<dbReference type="Pfam" id="PF01817">
    <property type="entry name" value="CM_2"/>
    <property type="match status" value="1"/>
</dbReference>
<dbReference type="RefSeq" id="WP_010942472.1">
    <property type="nucleotide sequence ID" value="NC_002939.5"/>
</dbReference>
<dbReference type="GO" id="GO:0004106">
    <property type="term" value="F:chorismate mutase activity"/>
    <property type="evidence" value="ECO:0000318"/>
    <property type="project" value="GO_Central"/>
</dbReference>
<dbReference type="FunFam" id="1.20.59.10:FF:000004">
    <property type="entry name" value="Prephenate dehydratase"/>
    <property type="match status" value="1"/>
</dbReference>
<dbReference type="EC" id="5.4.99.5" evidence="1"/>
<dbReference type="InterPro" id="IPR036263">
    <property type="entry name" value="Chorismate_II_sf"/>
</dbReference>
<dbReference type="HOGENOM" id="CLU_131518_3_1_7"/>
<feature type="region of interest" description="Disordered" evidence="3">
    <location>
        <begin position="84"/>
        <end position="103"/>
    </location>
</feature>
<dbReference type="GO" id="GO:0009697">
    <property type="term" value="P:salicylic acid biosynthetic process"/>
    <property type="evidence" value="ECO:0000318"/>
    <property type="project" value="GO_Central"/>
</dbReference>
<dbReference type="SUPFAM" id="SSF48600">
    <property type="entry name" value="Chorismate mutase II"/>
    <property type="match status" value="1"/>
</dbReference>
<reference evidence="5 6" key="1">
    <citation type="journal article" date="2003" name="Science">
        <title>Genome of Geobacter sulfurreducens: metal reduction in subsurface environments.</title>
        <authorList>
            <person name="Methe B.A."/>
            <person name="Nelson K.E."/>
            <person name="Eisen J.A."/>
            <person name="Paulsen I.T."/>
            <person name="Nelson W."/>
            <person name="Heidelberg J.F."/>
            <person name="Wu D."/>
            <person name="Wu M."/>
            <person name="Ward N."/>
            <person name="Beanan M.J."/>
            <person name="Dodson R.J."/>
            <person name="Madupu R."/>
            <person name="Brinkac L.M."/>
            <person name="Daugherty S.C."/>
            <person name="DeBoy R.T."/>
            <person name="Durkin A.S."/>
            <person name="Gwinn M."/>
            <person name="Kolonay J.F."/>
            <person name="Sullivan S.A."/>
            <person name="Haft D.H."/>
            <person name="Selengut J."/>
            <person name="Davidsen T.M."/>
            <person name="Zafar N."/>
            <person name="White O."/>
            <person name="Tran B."/>
            <person name="Romero C."/>
            <person name="Forberger H.A."/>
            <person name="Weidman J."/>
            <person name="Khouri H."/>
            <person name="Feldblyum T.V."/>
            <person name="Utterback T.R."/>
            <person name="Van Aken S.E."/>
            <person name="Lovley D.R."/>
            <person name="Fraser C.M."/>
        </authorList>
    </citation>
    <scope>NUCLEOTIDE SEQUENCE [LARGE SCALE GENOMIC DNA]</scope>
    <source>
        <strain evidence="6">ATCC 51573 / DSM 12127 / PCA</strain>
    </source>
</reference>
<dbReference type="Gene3D" id="1.20.59.10">
    <property type="entry name" value="Chorismate mutase"/>
    <property type="match status" value="1"/>
</dbReference>
<evidence type="ECO:0000256" key="2">
    <source>
        <dbReference type="ARBA" id="ARBA00023235"/>
    </source>
</evidence>
<feature type="domain" description="Chorismate mutase" evidence="4">
    <location>
        <begin position="1"/>
        <end position="87"/>
    </location>
</feature>
<dbReference type="PANTHER" id="PTHR38041:SF1">
    <property type="entry name" value="CHORISMATE MUTASE"/>
    <property type="match status" value="1"/>
</dbReference>
<evidence type="ECO:0000313" key="5">
    <source>
        <dbReference type="EMBL" id="AAR35205.1"/>
    </source>
</evidence>
<proteinExistence type="predicted"/>
<organism evidence="5 6">
    <name type="scientific">Geobacter sulfurreducens (strain ATCC 51573 / DSM 12127 / PCA)</name>
    <dbReference type="NCBI Taxonomy" id="243231"/>
    <lineage>
        <taxon>Bacteria</taxon>
        <taxon>Pseudomonadati</taxon>
        <taxon>Thermodesulfobacteriota</taxon>
        <taxon>Desulfuromonadia</taxon>
        <taxon>Geobacterales</taxon>
        <taxon>Geobacteraceae</taxon>
        <taxon>Geobacter</taxon>
    </lineage>
</organism>
<dbReference type="PATRIC" id="fig|243231.5.peg.1864"/>
<evidence type="ECO:0000256" key="3">
    <source>
        <dbReference type="SAM" id="MobiDB-lite"/>
    </source>
</evidence>
<dbReference type="OrthoDB" id="9802281at2"/>
<dbReference type="InParanoid" id="Q74C47"/>
<protein>
    <recommendedName>
        <fullName evidence="1">chorismate mutase</fullName>
        <ecNumber evidence="1">5.4.99.5</ecNumber>
    </recommendedName>
</protein>
<reference evidence="5 6" key="2">
    <citation type="journal article" date="2012" name="BMC Genomics">
        <title>Comparative genomic analysis of Geobacter sulfurreducens KN400, a strain with enhanced capacity for extracellular electron transfer and electricity production.</title>
        <authorList>
            <person name="Butler J.E."/>
            <person name="Young N.D."/>
            <person name="Aklujkar M."/>
            <person name="Lovley D.R."/>
        </authorList>
    </citation>
    <scope>NUCLEOTIDE SEQUENCE [LARGE SCALE GENOMIC DNA]</scope>
    <source>
        <strain evidence="6">ATCC 51573 / DSM 12127 / PCA</strain>
    </source>
</reference>
<dbReference type="InterPro" id="IPR051331">
    <property type="entry name" value="Chorismate_mutase-related"/>
</dbReference>
<evidence type="ECO:0000259" key="4">
    <source>
        <dbReference type="PROSITE" id="PS51168"/>
    </source>
</evidence>
<keyword evidence="6" id="KW-1185">Reference proteome</keyword>
<dbReference type="InterPro" id="IPR002701">
    <property type="entry name" value="CM_II_prokaryot"/>
</dbReference>
<gene>
    <name evidence="5" type="ordered locus">GSU1828</name>
</gene>
<dbReference type="PROSITE" id="PS51168">
    <property type="entry name" value="CHORISMATE_MUT_2"/>
    <property type="match status" value="1"/>
</dbReference>
<evidence type="ECO:0000256" key="1">
    <source>
        <dbReference type="ARBA" id="ARBA00012404"/>
    </source>
</evidence>
<dbReference type="Proteomes" id="UP000000577">
    <property type="component" value="Chromosome"/>
</dbReference>
<dbReference type="eggNOG" id="COG1605">
    <property type="taxonomic scope" value="Bacteria"/>
</dbReference>
<dbReference type="InterPro" id="IPR036979">
    <property type="entry name" value="CM_dom_sf"/>
</dbReference>
<accession>Q74C47</accession>
<dbReference type="EnsemblBacteria" id="AAR35205">
    <property type="protein sequence ID" value="AAR35205"/>
    <property type="gene ID" value="GSU1828"/>
</dbReference>
<dbReference type="SMR" id="Q74C47"/>
<keyword evidence="2" id="KW-0413">Isomerase</keyword>
<dbReference type="PANTHER" id="PTHR38041">
    <property type="entry name" value="CHORISMATE MUTASE"/>
    <property type="match status" value="1"/>
</dbReference>